<dbReference type="InterPro" id="IPR052048">
    <property type="entry name" value="ST_Response_Regulator"/>
</dbReference>
<dbReference type="STRING" id="1330534.L323_06455"/>
<dbReference type="SUPFAM" id="SSF52172">
    <property type="entry name" value="CheY-like"/>
    <property type="match status" value="1"/>
</dbReference>
<dbReference type="AlphaFoldDB" id="U4R3H2"/>
<dbReference type="PANTHER" id="PTHR43228">
    <property type="entry name" value="TWO-COMPONENT RESPONSE REGULATOR"/>
    <property type="match status" value="1"/>
</dbReference>
<comment type="caution">
    <text evidence="5">The sequence shown here is derived from an EMBL/GenBank/DDBJ whole genome shotgun (WGS) entry which is preliminary data.</text>
</comment>
<dbReference type="SMART" id="SM00448">
    <property type="entry name" value="REC"/>
    <property type="match status" value="1"/>
</dbReference>
<dbReference type="PANTHER" id="PTHR43228:SF1">
    <property type="entry name" value="TWO-COMPONENT RESPONSE REGULATOR ARR22"/>
    <property type="match status" value="1"/>
</dbReference>
<evidence type="ECO:0000313" key="6">
    <source>
        <dbReference type="Proteomes" id="UP000016860"/>
    </source>
</evidence>
<evidence type="ECO:0000313" key="5">
    <source>
        <dbReference type="EMBL" id="EPR12938.1"/>
    </source>
</evidence>
<dbReference type="PROSITE" id="PS50110">
    <property type="entry name" value="RESPONSE_REGULATORY"/>
    <property type="match status" value="1"/>
</dbReference>
<gene>
    <name evidence="5" type="ORF">L323_06455</name>
</gene>
<dbReference type="RefSeq" id="WP_020814860.1">
    <property type="nucleotide sequence ID" value="NZ_ATAY01000022.1"/>
</dbReference>
<dbReference type="Gene3D" id="3.40.50.2300">
    <property type="match status" value="1"/>
</dbReference>
<dbReference type="OrthoDB" id="9790669at2"/>
<organism evidence="5 6">
    <name type="scientific">Ruminiclostridium papyrosolvens C7</name>
    <dbReference type="NCBI Taxonomy" id="1330534"/>
    <lineage>
        <taxon>Bacteria</taxon>
        <taxon>Bacillati</taxon>
        <taxon>Bacillota</taxon>
        <taxon>Clostridia</taxon>
        <taxon>Eubacteriales</taxon>
        <taxon>Oscillospiraceae</taxon>
        <taxon>Ruminiclostridium</taxon>
    </lineage>
</organism>
<evidence type="ECO:0000256" key="3">
    <source>
        <dbReference type="PROSITE-ProRule" id="PRU00169"/>
    </source>
</evidence>
<dbReference type="GO" id="GO:0000160">
    <property type="term" value="P:phosphorelay signal transduction system"/>
    <property type="evidence" value="ECO:0007669"/>
    <property type="project" value="InterPro"/>
</dbReference>
<dbReference type="Proteomes" id="UP000016860">
    <property type="component" value="Unassembled WGS sequence"/>
</dbReference>
<evidence type="ECO:0000259" key="4">
    <source>
        <dbReference type="PROSITE" id="PS50110"/>
    </source>
</evidence>
<dbReference type="InterPro" id="IPR011006">
    <property type="entry name" value="CheY-like_superfamily"/>
</dbReference>
<name>U4R3H2_9FIRM</name>
<evidence type="ECO:0000256" key="1">
    <source>
        <dbReference type="ARBA" id="ARBA00018672"/>
    </source>
</evidence>
<sequence length="132" mass="14995">MNFAFNERIHKMGKKVLVVDDTVFMRTSLRLLLERNNFEVVGEADNGLTAINKYREFMPDVVTMDITMPEMDGLQALKAIREINANAKVVMVSAMGQEAQVRESILYGAKSFIVKPYKDEHVINTLRKIADS</sequence>
<comment type="function">
    <text evidence="2">May play the central regulatory role in sporulation. It may be an element of the effector pathway responsible for the activation of sporulation genes in response to nutritional stress. Spo0A may act in concert with spo0H (a sigma factor) to control the expression of some genes that are critical to the sporulation process.</text>
</comment>
<dbReference type="PATRIC" id="fig|1330534.3.peg.1285"/>
<protein>
    <recommendedName>
        <fullName evidence="1">Stage 0 sporulation protein A homolog</fullName>
    </recommendedName>
</protein>
<feature type="domain" description="Response regulatory" evidence="4">
    <location>
        <begin position="15"/>
        <end position="130"/>
    </location>
</feature>
<keyword evidence="3" id="KW-0597">Phosphoprotein</keyword>
<dbReference type="Pfam" id="PF00072">
    <property type="entry name" value="Response_reg"/>
    <property type="match status" value="1"/>
</dbReference>
<dbReference type="EMBL" id="ATAY01000022">
    <property type="protein sequence ID" value="EPR12938.1"/>
    <property type="molecule type" value="Genomic_DNA"/>
</dbReference>
<dbReference type="InterPro" id="IPR001789">
    <property type="entry name" value="Sig_transdc_resp-reg_receiver"/>
</dbReference>
<evidence type="ECO:0000256" key="2">
    <source>
        <dbReference type="ARBA" id="ARBA00024867"/>
    </source>
</evidence>
<accession>U4R3H2</accession>
<proteinExistence type="predicted"/>
<feature type="modified residue" description="4-aspartylphosphate" evidence="3">
    <location>
        <position position="65"/>
    </location>
</feature>
<reference evidence="5 6" key="1">
    <citation type="journal article" date="2013" name="Genome Announc.">
        <title>Draft Genome Sequence of the Cellulolytic Bacterium Clostridium papyrosolvens C7 (ATCC 700395).</title>
        <authorList>
            <person name="Zepeda V."/>
            <person name="Dassa B."/>
            <person name="Borovok I."/>
            <person name="Lamed R."/>
            <person name="Bayer E.A."/>
            <person name="Cate J.H."/>
        </authorList>
    </citation>
    <scope>NUCLEOTIDE SEQUENCE [LARGE SCALE GENOMIC DNA]</scope>
    <source>
        <strain evidence="5 6">C7</strain>
    </source>
</reference>